<feature type="domain" description="Peptidase M48" evidence="13">
    <location>
        <begin position="66"/>
        <end position="277"/>
    </location>
</feature>
<feature type="transmembrane region" description="Helical" evidence="12">
    <location>
        <begin position="177"/>
        <end position="198"/>
    </location>
</feature>
<evidence type="ECO:0000313" key="15">
    <source>
        <dbReference type="Proteomes" id="UP001221302"/>
    </source>
</evidence>
<evidence type="ECO:0000256" key="12">
    <source>
        <dbReference type="HAMAP-Rule" id="MF_00188"/>
    </source>
</evidence>
<dbReference type="InterPro" id="IPR050083">
    <property type="entry name" value="HtpX_protease"/>
</dbReference>
<comment type="subcellular location">
    <subcellularLocation>
        <location evidence="1 12">Cell membrane</location>
        <topology evidence="1 12">Multi-pass membrane protein</topology>
    </subcellularLocation>
</comment>
<dbReference type="PANTHER" id="PTHR43221:SF1">
    <property type="entry name" value="PROTEASE HTPX"/>
    <property type="match status" value="1"/>
</dbReference>
<dbReference type="CDD" id="cd07336">
    <property type="entry name" value="M48B_HtpX_like"/>
    <property type="match status" value="1"/>
</dbReference>
<reference evidence="14" key="1">
    <citation type="submission" date="2023-03" db="EMBL/GenBank/DDBJ databases">
        <title>Stygiobacter electus gen. nov., sp. nov., facultatively anaerobic thermotolerant bacterium of the class Ignavibacteria from a well of Yessentuki mineral water deposit.</title>
        <authorList>
            <person name="Podosokorskaya O.A."/>
            <person name="Elcheninov A.G."/>
            <person name="Petrova N.F."/>
            <person name="Zavarzina D.G."/>
            <person name="Kublanov I.V."/>
            <person name="Merkel A.Y."/>
        </authorList>
    </citation>
    <scope>NUCLEOTIDE SEQUENCE</scope>
    <source>
        <strain evidence="14">09-Me</strain>
    </source>
</reference>
<dbReference type="InterPro" id="IPR022919">
    <property type="entry name" value="Pept_M48_protease_HtpX"/>
</dbReference>
<dbReference type="EMBL" id="JARGDL010000003">
    <property type="protein sequence ID" value="MDF1611336.1"/>
    <property type="molecule type" value="Genomic_DNA"/>
</dbReference>
<keyword evidence="10 12" id="KW-0482">Metalloprotease</keyword>
<dbReference type="PANTHER" id="PTHR43221">
    <property type="entry name" value="PROTEASE HTPX"/>
    <property type="match status" value="1"/>
</dbReference>
<dbReference type="GO" id="GO:0008270">
    <property type="term" value="F:zinc ion binding"/>
    <property type="evidence" value="ECO:0007669"/>
    <property type="project" value="UniProtKB-UniRule"/>
</dbReference>
<keyword evidence="7 12" id="KW-0378">Hydrolase</keyword>
<comment type="similarity">
    <text evidence="2 12">Belongs to the peptidase M48B family.</text>
</comment>
<evidence type="ECO:0000256" key="7">
    <source>
        <dbReference type="ARBA" id="ARBA00022801"/>
    </source>
</evidence>
<dbReference type="GO" id="GO:0004222">
    <property type="term" value="F:metalloendopeptidase activity"/>
    <property type="evidence" value="ECO:0007669"/>
    <property type="project" value="UniProtKB-UniRule"/>
</dbReference>
<evidence type="ECO:0000256" key="3">
    <source>
        <dbReference type="ARBA" id="ARBA00022475"/>
    </source>
</evidence>
<dbReference type="Proteomes" id="UP001221302">
    <property type="component" value="Unassembled WGS sequence"/>
</dbReference>
<keyword evidence="9 12" id="KW-1133">Transmembrane helix</keyword>
<evidence type="ECO:0000256" key="9">
    <source>
        <dbReference type="ARBA" id="ARBA00022989"/>
    </source>
</evidence>
<organism evidence="14 15">
    <name type="scientific">Stygiobacter electus</name>
    <dbReference type="NCBI Taxonomy" id="3032292"/>
    <lineage>
        <taxon>Bacteria</taxon>
        <taxon>Pseudomonadati</taxon>
        <taxon>Ignavibacteriota</taxon>
        <taxon>Ignavibacteria</taxon>
        <taxon>Ignavibacteriales</taxon>
        <taxon>Melioribacteraceae</taxon>
        <taxon>Stygiobacter</taxon>
    </lineage>
</organism>
<evidence type="ECO:0000313" key="14">
    <source>
        <dbReference type="EMBL" id="MDF1611336.1"/>
    </source>
</evidence>
<comment type="cofactor">
    <cofactor evidence="12">
        <name>Zn(2+)</name>
        <dbReference type="ChEBI" id="CHEBI:29105"/>
    </cofactor>
    <text evidence="12">Binds 1 zinc ion per subunit.</text>
</comment>
<feature type="transmembrane region" description="Helical" evidence="12">
    <location>
        <begin position="7"/>
        <end position="24"/>
    </location>
</feature>
<keyword evidence="11 12" id="KW-0472">Membrane</keyword>
<comment type="caution">
    <text evidence="14">The sequence shown here is derived from an EMBL/GenBank/DDBJ whole genome shotgun (WGS) entry which is preliminary data.</text>
</comment>
<dbReference type="Pfam" id="PF01435">
    <property type="entry name" value="Peptidase_M48"/>
    <property type="match status" value="1"/>
</dbReference>
<feature type="binding site" evidence="12">
    <location>
        <position position="130"/>
    </location>
    <ligand>
        <name>Zn(2+)</name>
        <dbReference type="ChEBI" id="CHEBI:29105"/>
        <note>catalytic</note>
    </ligand>
</feature>
<dbReference type="RefSeq" id="WP_321535102.1">
    <property type="nucleotide sequence ID" value="NZ_JARGDL010000003.1"/>
</dbReference>
<dbReference type="Gene3D" id="3.30.2010.10">
    <property type="entry name" value="Metalloproteases ('zincins'), catalytic domain"/>
    <property type="match status" value="1"/>
</dbReference>
<evidence type="ECO:0000256" key="10">
    <source>
        <dbReference type="ARBA" id="ARBA00023049"/>
    </source>
</evidence>
<evidence type="ECO:0000259" key="13">
    <source>
        <dbReference type="Pfam" id="PF01435"/>
    </source>
</evidence>
<keyword evidence="8 12" id="KW-0862">Zinc</keyword>
<feature type="transmembrane region" description="Helical" evidence="12">
    <location>
        <begin position="140"/>
        <end position="165"/>
    </location>
</feature>
<evidence type="ECO:0000256" key="8">
    <source>
        <dbReference type="ARBA" id="ARBA00022833"/>
    </source>
</evidence>
<keyword evidence="6 12" id="KW-0479">Metal-binding</keyword>
<sequence length="282" mass="30923">MNGFKTVILMTAMMVLFILVGRIIGGEQGMMYAFIISLAMNFGSYWVSDKIVLTMYGAHQVTREESPELYDIVEKLASKAELPMPKVYIMNNPTPNAFATGRNPNNSAVAVTTGIMSMLNKEELEGVISHELTHIKNRDILVSTIAATLVGTITYIVQFAMFFGGGRRNDREEGGNVIVDLLLLIIAPIAAMLIQMAISRSREYMADEGGAMISGKPLALASALNKLQHGNDVIPMRNANQSSAHMFIVNPLHGGGLMKLFSTHPPIEERIERLKEIAAGRR</sequence>
<dbReference type="GO" id="GO:0006508">
    <property type="term" value="P:proteolysis"/>
    <property type="evidence" value="ECO:0007669"/>
    <property type="project" value="UniProtKB-KW"/>
</dbReference>
<feature type="binding site" evidence="12">
    <location>
        <position position="134"/>
    </location>
    <ligand>
        <name>Zn(2+)</name>
        <dbReference type="ChEBI" id="CHEBI:29105"/>
        <note>catalytic</note>
    </ligand>
</feature>
<accession>A0AAE3NUU4</accession>
<keyword evidence="5 12" id="KW-0812">Transmembrane</keyword>
<proteinExistence type="inferred from homology"/>
<feature type="active site" evidence="12">
    <location>
        <position position="131"/>
    </location>
</feature>
<dbReference type="HAMAP" id="MF_00188">
    <property type="entry name" value="Pept_M48_protease_HtpX"/>
    <property type="match status" value="1"/>
</dbReference>
<evidence type="ECO:0000256" key="11">
    <source>
        <dbReference type="ARBA" id="ARBA00023136"/>
    </source>
</evidence>
<evidence type="ECO:0000256" key="5">
    <source>
        <dbReference type="ARBA" id="ARBA00022692"/>
    </source>
</evidence>
<gene>
    <name evidence="12 14" type="primary">htpX</name>
    <name evidence="14" type="ORF">P0M35_04175</name>
</gene>
<keyword evidence="4 12" id="KW-0645">Protease</keyword>
<evidence type="ECO:0000256" key="4">
    <source>
        <dbReference type="ARBA" id="ARBA00022670"/>
    </source>
</evidence>
<feature type="transmembrane region" description="Helical" evidence="12">
    <location>
        <begin position="30"/>
        <end position="47"/>
    </location>
</feature>
<evidence type="ECO:0000256" key="1">
    <source>
        <dbReference type="ARBA" id="ARBA00004651"/>
    </source>
</evidence>
<name>A0AAE3NUU4_9BACT</name>
<dbReference type="EC" id="3.4.24.-" evidence="12"/>
<evidence type="ECO:0000256" key="6">
    <source>
        <dbReference type="ARBA" id="ARBA00022723"/>
    </source>
</evidence>
<protein>
    <recommendedName>
        <fullName evidence="12">Protease HtpX homolog</fullName>
        <ecNumber evidence="12">3.4.24.-</ecNumber>
    </recommendedName>
</protein>
<dbReference type="InterPro" id="IPR001915">
    <property type="entry name" value="Peptidase_M48"/>
</dbReference>
<feature type="binding site" evidence="12">
    <location>
        <position position="203"/>
    </location>
    <ligand>
        <name>Zn(2+)</name>
        <dbReference type="ChEBI" id="CHEBI:29105"/>
        <note>catalytic</note>
    </ligand>
</feature>
<keyword evidence="3 12" id="KW-1003">Cell membrane</keyword>
<dbReference type="AlphaFoldDB" id="A0AAE3NUU4"/>
<dbReference type="NCBIfam" id="NF002826">
    <property type="entry name" value="PRK03001.1"/>
    <property type="match status" value="1"/>
</dbReference>
<dbReference type="GO" id="GO:0005886">
    <property type="term" value="C:plasma membrane"/>
    <property type="evidence" value="ECO:0007669"/>
    <property type="project" value="UniProtKB-SubCell"/>
</dbReference>
<keyword evidence="15" id="KW-1185">Reference proteome</keyword>
<evidence type="ECO:0000256" key="2">
    <source>
        <dbReference type="ARBA" id="ARBA00009779"/>
    </source>
</evidence>